<feature type="compositionally biased region" description="Basic residues" evidence="1">
    <location>
        <begin position="80"/>
        <end position="90"/>
    </location>
</feature>
<comment type="caution">
    <text evidence="2">The sequence shown here is derived from an EMBL/GenBank/DDBJ whole genome shotgun (WGS) entry which is preliminary data.</text>
</comment>
<gene>
    <name evidence="2" type="ORF">AAES_92598</name>
</gene>
<organism evidence="2 3">
    <name type="scientific">Amazona aestiva</name>
    <name type="common">Blue-fronted Amazon parrot</name>
    <dbReference type="NCBI Taxonomy" id="12930"/>
    <lineage>
        <taxon>Eukaryota</taxon>
        <taxon>Metazoa</taxon>
        <taxon>Chordata</taxon>
        <taxon>Craniata</taxon>
        <taxon>Vertebrata</taxon>
        <taxon>Euteleostomi</taxon>
        <taxon>Archelosauria</taxon>
        <taxon>Archosauria</taxon>
        <taxon>Dinosauria</taxon>
        <taxon>Saurischia</taxon>
        <taxon>Theropoda</taxon>
        <taxon>Coelurosauria</taxon>
        <taxon>Aves</taxon>
        <taxon>Neognathae</taxon>
        <taxon>Neoaves</taxon>
        <taxon>Telluraves</taxon>
        <taxon>Australaves</taxon>
        <taxon>Psittaciformes</taxon>
        <taxon>Psittacidae</taxon>
        <taxon>Amazona</taxon>
    </lineage>
</organism>
<dbReference type="AlphaFoldDB" id="A0A0Q3R5L0"/>
<proteinExistence type="predicted"/>
<reference evidence="2 3" key="1">
    <citation type="submission" date="2015-10" db="EMBL/GenBank/DDBJ databases">
        <authorList>
            <person name="Gilbert D.G."/>
        </authorList>
    </citation>
    <scope>NUCLEOTIDE SEQUENCE [LARGE SCALE GENOMIC DNA]</scope>
    <source>
        <strain evidence="2">FVVF132</strain>
    </source>
</reference>
<feature type="region of interest" description="Disordered" evidence="1">
    <location>
        <begin position="71"/>
        <end position="98"/>
    </location>
</feature>
<evidence type="ECO:0000313" key="2">
    <source>
        <dbReference type="EMBL" id="KQK80697.1"/>
    </source>
</evidence>
<dbReference type="STRING" id="12930.A0A0Q3R5L0"/>
<keyword evidence="3" id="KW-1185">Reference proteome</keyword>
<dbReference type="Proteomes" id="UP000051836">
    <property type="component" value="Unassembled WGS sequence"/>
</dbReference>
<dbReference type="OrthoDB" id="10419354at2759"/>
<accession>A0A0Q3R5L0</accession>
<name>A0A0Q3R5L0_AMAAE</name>
<protein>
    <submittedName>
        <fullName evidence="2">Uncharacterized protein</fullName>
    </submittedName>
</protein>
<evidence type="ECO:0000256" key="1">
    <source>
        <dbReference type="SAM" id="MobiDB-lite"/>
    </source>
</evidence>
<sequence>MTSSGLEWDYYEFQPVESSSVEYATPGANSFLLPANTENSYWDPNAISEWSMSIHTAHTSEIVKEKVVPVKEIKDEKDKKNQKRKARKEPRRSEREKEVRNLVHQPCLELDVSHSCMLRNLGPMVWHDRAVLRCMTAWQALRWVFCGTSPALCAFWENKLI</sequence>
<evidence type="ECO:0000313" key="3">
    <source>
        <dbReference type="Proteomes" id="UP000051836"/>
    </source>
</evidence>
<dbReference type="EMBL" id="LMAW01002512">
    <property type="protein sequence ID" value="KQK80697.1"/>
    <property type="molecule type" value="Genomic_DNA"/>
</dbReference>